<proteinExistence type="inferred from homology"/>
<dbReference type="GO" id="GO:0016477">
    <property type="term" value="P:cell migration"/>
    <property type="evidence" value="ECO:0007669"/>
    <property type="project" value="TreeGrafter"/>
</dbReference>
<keyword evidence="5 14" id="KW-0732">Signal</keyword>
<gene>
    <name evidence="15" type="ORF">CLODIP_2_CD03346</name>
</gene>
<keyword evidence="6 12" id="KW-0654">Proteoglycan</keyword>
<keyword evidence="9 12" id="KW-0357">Heparan sulfate</keyword>
<dbReference type="GO" id="GO:0009986">
    <property type="term" value="C:cell surface"/>
    <property type="evidence" value="ECO:0007669"/>
    <property type="project" value="TreeGrafter"/>
</dbReference>
<keyword evidence="7 12" id="KW-0472">Membrane</keyword>
<feature type="compositionally biased region" description="Basic and acidic residues" evidence="13">
    <location>
        <begin position="553"/>
        <end position="563"/>
    </location>
</feature>
<dbReference type="Pfam" id="PF01153">
    <property type="entry name" value="Glypican"/>
    <property type="match status" value="1"/>
</dbReference>
<dbReference type="AlphaFoldDB" id="A0A8S1C1B4"/>
<feature type="compositionally biased region" description="Polar residues" evidence="13">
    <location>
        <begin position="565"/>
        <end position="574"/>
    </location>
</feature>
<evidence type="ECO:0000256" key="8">
    <source>
        <dbReference type="ARBA" id="ARBA00023180"/>
    </source>
</evidence>
<evidence type="ECO:0000256" key="14">
    <source>
        <dbReference type="SAM" id="SignalP"/>
    </source>
</evidence>
<comment type="caution">
    <text evidence="15">The sequence shown here is derived from an EMBL/GenBank/DDBJ whole genome shotgun (WGS) entry which is preliminary data.</text>
</comment>
<keyword evidence="3" id="KW-1003">Cell membrane</keyword>
<evidence type="ECO:0000313" key="15">
    <source>
        <dbReference type="EMBL" id="CAB3360933.1"/>
    </source>
</evidence>
<dbReference type="InterPro" id="IPR001863">
    <property type="entry name" value="Glypican"/>
</dbReference>
<comment type="subcellular location">
    <subcellularLocation>
        <location evidence="1 12">Cell membrane</location>
        <topology evidence="1 12">Lipid-anchor</topology>
        <topology evidence="1 12">GPI-anchor</topology>
    </subcellularLocation>
</comment>
<feature type="signal peptide" evidence="14">
    <location>
        <begin position="1"/>
        <end position="22"/>
    </location>
</feature>
<evidence type="ECO:0000256" key="6">
    <source>
        <dbReference type="ARBA" id="ARBA00022974"/>
    </source>
</evidence>
<dbReference type="PANTHER" id="PTHR10822:SF29">
    <property type="entry name" value="DIVISION ABNORMALLY DELAYED PROTEIN"/>
    <property type="match status" value="1"/>
</dbReference>
<dbReference type="GO" id="GO:0098552">
    <property type="term" value="C:side of membrane"/>
    <property type="evidence" value="ECO:0007669"/>
    <property type="project" value="UniProtKB-KW"/>
</dbReference>
<evidence type="ECO:0000256" key="2">
    <source>
        <dbReference type="ARBA" id="ARBA00010260"/>
    </source>
</evidence>
<evidence type="ECO:0008006" key="17">
    <source>
        <dbReference type="Google" id="ProtNLM"/>
    </source>
</evidence>
<evidence type="ECO:0000256" key="13">
    <source>
        <dbReference type="SAM" id="MobiDB-lite"/>
    </source>
</evidence>
<dbReference type="OrthoDB" id="6380619at2759"/>
<evidence type="ECO:0000256" key="5">
    <source>
        <dbReference type="ARBA" id="ARBA00022729"/>
    </source>
</evidence>
<dbReference type="GO" id="GO:1905475">
    <property type="term" value="P:regulation of protein localization to membrane"/>
    <property type="evidence" value="ECO:0007669"/>
    <property type="project" value="TreeGrafter"/>
</dbReference>
<feature type="chain" id="PRO_5035873993" description="Division abnormally delayed protein" evidence="14">
    <location>
        <begin position="23"/>
        <end position="611"/>
    </location>
</feature>
<keyword evidence="4 12" id="KW-0336">GPI-anchor</keyword>
<evidence type="ECO:0000256" key="11">
    <source>
        <dbReference type="RuleBase" id="RU003518"/>
    </source>
</evidence>
<protein>
    <recommendedName>
        <fullName evidence="17">Division abnormally delayed protein</fullName>
    </recommendedName>
</protein>
<keyword evidence="8" id="KW-0325">Glycoprotein</keyword>
<name>A0A8S1C1B4_9INSE</name>
<feature type="compositionally biased region" description="Gly residues" evidence="13">
    <location>
        <begin position="524"/>
        <end position="537"/>
    </location>
</feature>
<keyword evidence="10 12" id="KW-0449">Lipoprotein</keyword>
<dbReference type="PANTHER" id="PTHR10822">
    <property type="entry name" value="GLYPICAN"/>
    <property type="match status" value="1"/>
</dbReference>
<comment type="similarity">
    <text evidence="2 11">Belongs to the glypican family.</text>
</comment>
<dbReference type="EMBL" id="CADEPI010000004">
    <property type="protein sequence ID" value="CAB3360933.1"/>
    <property type="molecule type" value="Genomic_DNA"/>
</dbReference>
<comment type="function">
    <text evidence="12">Cell surface proteoglycan.</text>
</comment>
<dbReference type="GO" id="GO:0005886">
    <property type="term" value="C:plasma membrane"/>
    <property type="evidence" value="ECO:0007669"/>
    <property type="project" value="UniProtKB-SubCell"/>
</dbReference>
<evidence type="ECO:0000313" key="16">
    <source>
        <dbReference type="Proteomes" id="UP000494165"/>
    </source>
</evidence>
<evidence type="ECO:0000256" key="10">
    <source>
        <dbReference type="ARBA" id="ARBA00023288"/>
    </source>
</evidence>
<feature type="region of interest" description="Disordered" evidence="13">
    <location>
        <begin position="376"/>
        <end position="401"/>
    </location>
</feature>
<dbReference type="GO" id="GO:0090263">
    <property type="term" value="P:positive regulation of canonical Wnt signaling pathway"/>
    <property type="evidence" value="ECO:0007669"/>
    <property type="project" value="TreeGrafter"/>
</dbReference>
<dbReference type="Proteomes" id="UP000494165">
    <property type="component" value="Unassembled WGS sequence"/>
</dbReference>
<evidence type="ECO:0000256" key="9">
    <source>
        <dbReference type="ARBA" id="ARBA00023207"/>
    </source>
</evidence>
<feature type="region of interest" description="Disordered" evidence="13">
    <location>
        <begin position="510"/>
        <end position="584"/>
    </location>
</feature>
<evidence type="ECO:0000256" key="1">
    <source>
        <dbReference type="ARBA" id="ARBA00004609"/>
    </source>
</evidence>
<organism evidence="15 16">
    <name type="scientific">Cloeon dipterum</name>
    <dbReference type="NCBI Taxonomy" id="197152"/>
    <lineage>
        <taxon>Eukaryota</taxon>
        <taxon>Metazoa</taxon>
        <taxon>Ecdysozoa</taxon>
        <taxon>Arthropoda</taxon>
        <taxon>Hexapoda</taxon>
        <taxon>Insecta</taxon>
        <taxon>Pterygota</taxon>
        <taxon>Palaeoptera</taxon>
        <taxon>Ephemeroptera</taxon>
        <taxon>Pisciforma</taxon>
        <taxon>Baetidae</taxon>
        <taxon>Cloeon</taxon>
    </lineage>
</organism>
<dbReference type="GO" id="GO:0005576">
    <property type="term" value="C:extracellular region"/>
    <property type="evidence" value="ECO:0007669"/>
    <property type="project" value="TreeGrafter"/>
</dbReference>
<sequence length="611" mass="65967">MRIAAQVFVLFALSAVFSAARASSVSKKQQEHRRYAASSCSAVKPLFTAKSISDPPDHSIEGPLLSRLCPKVNGSSTCCTSRMEHQLKALAKRELQQALKKNSHAIQAVLTTTSHQYLDKIIVLSRRSENHTLEVFSQVFQRLAPEARVHIQQLFAEVRRVLANPGPTSFLNDSSADLEEASLHDTVTNFFHQLFPLVYRHSVIHTNVDITNEYSICLQNSIEKLRPFGDIPKSMGFSVARAVRSIHDFLRALNLGTEALEVAESAWEKTDECSTALLRMNYCSWCSGYTETKPCAGYCQNVLRGCLAPLTELDASWNGYVDSLNEHAASSYAPNGLVKAEKAIVALETQIADAVMQAMVDGPSLEKRVKSACGPVQLQESGGKHHQHKPPHSPAPSIASAKKDTKYELETQLSNLAKQVLGSLIHSKGFFTALSDSICAQDNFAETEAVADCWNGIKIAPYTKTVVSVGLGAQKYNPELPWNGKPTDLRIIQMSDRLRQVRRALLGQMSALPEADNQMLEDGSGSGGIESRPGGGGPDDEDNWNGGSGSGDGTDRDAGEHPSTRLPNSKQHSPSGGGGGAATTTGGCALVSAASWAISLSFATMLVLAQH</sequence>
<evidence type="ECO:0000256" key="7">
    <source>
        <dbReference type="ARBA" id="ARBA00023136"/>
    </source>
</evidence>
<evidence type="ECO:0000256" key="3">
    <source>
        <dbReference type="ARBA" id="ARBA00022475"/>
    </source>
</evidence>
<reference evidence="15 16" key="1">
    <citation type="submission" date="2020-04" db="EMBL/GenBank/DDBJ databases">
        <authorList>
            <person name="Alioto T."/>
            <person name="Alioto T."/>
            <person name="Gomez Garrido J."/>
        </authorList>
    </citation>
    <scope>NUCLEOTIDE SEQUENCE [LARGE SCALE GENOMIC DNA]</scope>
</reference>
<accession>A0A8S1C1B4</accession>
<evidence type="ECO:0000256" key="12">
    <source>
        <dbReference type="RuleBase" id="RU003519"/>
    </source>
</evidence>
<evidence type="ECO:0000256" key="4">
    <source>
        <dbReference type="ARBA" id="ARBA00022622"/>
    </source>
</evidence>
<keyword evidence="16" id="KW-1185">Reference proteome</keyword>